<evidence type="ECO:0008006" key="3">
    <source>
        <dbReference type="Google" id="ProtNLM"/>
    </source>
</evidence>
<accession>A0ABU5TVU9</accession>
<sequence>MQQFKSCRLRLAYQLRSKTWLAYPINEADFKQRFGRVKPVAVHLVTEGVSFQQITVRWDGSNFWFEELDRRDDLISVEHLQTALKELVEPQALRFAGLTPEMRIVYDLVIQQTDEFSQQYRDERRLKKALKQGGGELQTFEDRGDYWTVEWTTSQGEFHSSAISKSDLTVWGAGICLSGYDRNFDLQSLVGVVEGRDNE</sequence>
<comment type="caution">
    <text evidence="1">The sequence shown here is derived from an EMBL/GenBank/DDBJ whole genome shotgun (WGS) entry which is preliminary data.</text>
</comment>
<dbReference type="RefSeq" id="WP_323224878.1">
    <property type="nucleotide sequence ID" value="NZ_JAYGHT010000018.1"/>
</dbReference>
<organism evidence="1 2">
    <name type="scientific">Limnoraphis robusta CCNP1315</name>
    <dbReference type="NCBI Taxonomy" id="3110306"/>
    <lineage>
        <taxon>Bacteria</taxon>
        <taxon>Bacillati</taxon>
        <taxon>Cyanobacteriota</taxon>
        <taxon>Cyanophyceae</taxon>
        <taxon>Oscillatoriophycideae</taxon>
        <taxon>Oscillatoriales</taxon>
        <taxon>Sirenicapillariaceae</taxon>
        <taxon>Limnoraphis</taxon>
    </lineage>
</organism>
<reference evidence="1 2" key="1">
    <citation type="submission" date="2023-12" db="EMBL/GenBank/DDBJ databases">
        <title>Baltic Sea Cyanobacteria.</title>
        <authorList>
            <person name="Delbaje E."/>
            <person name="Fewer D.P."/>
            <person name="Shishido T.K."/>
        </authorList>
    </citation>
    <scope>NUCLEOTIDE SEQUENCE [LARGE SCALE GENOMIC DNA]</scope>
    <source>
        <strain evidence="1 2">CCNP 1315</strain>
    </source>
</reference>
<evidence type="ECO:0000313" key="2">
    <source>
        <dbReference type="Proteomes" id="UP001301728"/>
    </source>
</evidence>
<gene>
    <name evidence="1" type="ORF">VB854_08285</name>
</gene>
<evidence type="ECO:0000313" key="1">
    <source>
        <dbReference type="EMBL" id="MEA5518944.1"/>
    </source>
</evidence>
<dbReference type="Proteomes" id="UP001301728">
    <property type="component" value="Unassembled WGS sequence"/>
</dbReference>
<keyword evidence="2" id="KW-1185">Reference proteome</keyword>
<protein>
    <recommendedName>
        <fullName evidence="3">DUF4178 domain-containing protein</fullName>
    </recommendedName>
</protein>
<proteinExistence type="predicted"/>
<name>A0ABU5TVU9_9CYAN</name>
<dbReference type="EMBL" id="JAYGHT010000018">
    <property type="protein sequence ID" value="MEA5518944.1"/>
    <property type="molecule type" value="Genomic_DNA"/>
</dbReference>